<comment type="caution">
    <text evidence="2">The sequence shown here is derived from an EMBL/GenBank/DDBJ whole genome shotgun (WGS) entry which is preliminary data.</text>
</comment>
<dbReference type="EMBL" id="CAJOBJ010003364">
    <property type="protein sequence ID" value="CAF3962896.1"/>
    <property type="molecule type" value="Genomic_DNA"/>
</dbReference>
<evidence type="ECO:0000313" key="6">
    <source>
        <dbReference type="Proteomes" id="UP000663855"/>
    </source>
</evidence>
<dbReference type="Proteomes" id="UP000663834">
    <property type="component" value="Unassembled WGS sequence"/>
</dbReference>
<accession>A0A815ZCQ7</accession>
<gene>
    <name evidence="5" type="ORF">BYL167_LOCUS12268</name>
    <name evidence="2" type="ORF">CJN711_LOCUS33218</name>
    <name evidence="4" type="ORF">GIL414_LOCUS9726</name>
    <name evidence="3" type="ORF">KQP761_LOCUS32605</name>
</gene>
<dbReference type="Proteomes" id="UP000681720">
    <property type="component" value="Unassembled WGS sequence"/>
</dbReference>
<feature type="region of interest" description="Disordered" evidence="1">
    <location>
        <begin position="1"/>
        <end position="115"/>
    </location>
</feature>
<dbReference type="EMBL" id="CAJNOV010016037">
    <property type="protein sequence ID" value="CAF1583311.1"/>
    <property type="molecule type" value="Genomic_DNA"/>
</dbReference>
<feature type="compositionally biased region" description="Polar residues" evidence="1">
    <location>
        <begin position="69"/>
        <end position="83"/>
    </location>
</feature>
<evidence type="ECO:0000313" key="2">
    <source>
        <dbReference type="EMBL" id="CAF1583311.1"/>
    </source>
</evidence>
<dbReference type="EMBL" id="CAJOBH010004009">
    <property type="protein sequence ID" value="CAF3974558.1"/>
    <property type="molecule type" value="Genomic_DNA"/>
</dbReference>
<dbReference type="EMBL" id="CAJNOW010018212">
    <property type="protein sequence ID" value="CAF1663564.1"/>
    <property type="molecule type" value="Genomic_DNA"/>
</dbReference>
<evidence type="ECO:0000313" key="5">
    <source>
        <dbReference type="EMBL" id="CAF3974558.1"/>
    </source>
</evidence>
<evidence type="ECO:0000256" key="1">
    <source>
        <dbReference type="SAM" id="MobiDB-lite"/>
    </source>
</evidence>
<feature type="compositionally biased region" description="Basic and acidic residues" evidence="1">
    <location>
        <begin position="104"/>
        <end position="115"/>
    </location>
</feature>
<reference evidence="2" key="1">
    <citation type="submission" date="2021-02" db="EMBL/GenBank/DDBJ databases">
        <authorList>
            <person name="Nowell W R."/>
        </authorList>
    </citation>
    <scope>NUCLEOTIDE SEQUENCE</scope>
</reference>
<feature type="compositionally biased region" description="Polar residues" evidence="1">
    <location>
        <begin position="36"/>
        <end position="60"/>
    </location>
</feature>
<evidence type="ECO:0000313" key="4">
    <source>
        <dbReference type="EMBL" id="CAF3962896.1"/>
    </source>
</evidence>
<proteinExistence type="predicted"/>
<name>A0A815ZCQ7_9BILA</name>
<dbReference type="Proteomes" id="UP000681967">
    <property type="component" value="Unassembled WGS sequence"/>
</dbReference>
<dbReference type="AlphaFoldDB" id="A0A815ZCQ7"/>
<dbReference type="Proteomes" id="UP000663855">
    <property type="component" value="Unassembled WGS sequence"/>
</dbReference>
<sequence>MALKRRLNKTTTNSPTKRKTMKQVEHIDQEEGPTLVGTTPTNENEVAATNQPLNTTTKQRNGSHRPISQPEQFLQSEQTNNSDIEIENDAETSDSTNLEENPYDEEHTIPEREPEIKDPFAFDFTHLKVTQLLRPPKLILD</sequence>
<evidence type="ECO:0000313" key="3">
    <source>
        <dbReference type="EMBL" id="CAF1663564.1"/>
    </source>
</evidence>
<organism evidence="2 6">
    <name type="scientific">Rotaria magnacalcarata</name>
    <dbReference type="NCBI Taxonomy" id="392030"/>
    <lineage>
        <taxon>Eukaryota</taxon>
        <taxon>Metazoa</taxon>
        <taxon>Spiralia</taxon>
        <taxon>Gnathifera</taxon>
        <taxon>Rotifera</taxon>
        <taxon>Eurotatoria</taxon>
        <taxon>Bdelloidea</taxon>
        <taxon>Philodinida</taxon>
        <taxon>Philodinidae</taxon>
        <taxon>Rotaria</taxon>
    </lineage>
</organism>
<protein>
    <submittedName>
        <fullName evidence="2">Uncharacterized protein</fullName>
    </submittedName>
</protein>